<gene>
    <name evidence="8" type="ORF">SAMN02745158_02713</name>
</gene>
<feature type="transmembrane region" description="Helical" evidence="7">
    <location>
        <begin position="391"/>
        <end position="413"/>
    </location>
</feature>
<dbReference type="PANTHER" id="PTHR43549">
    <property type="entry name" value="MULTIDRUG RESISTANCE PROTEIN YPNP-RELATED"/>
    <property type="match status" value="1"/>
</dbReference>
<feature type="transmembrane region" description="Helical" evidence="7">
    <location>
        <begin position="362"/>
        <end position="379"/>
    </location>
</feature>
<evidence type="ECO:0000313" key="9">
    <source>
        <dbReference type="Proteomes" id="UP000184245"/>
    </source>
</evidence>
<dbReference type="InterPro" id="IPR048279">
    <property type="entry name" value="MdtK-like"/>
</dbReference>
<feature type="transmembrane region" description="Helical" evidence="7">
    <location>
        <begin position="323"/>
        <end position="342"/>
    </location>
</feature>
<dbReference type="GO" id="GO:0005886">
    <property type="term" value="C:plasma membrane"/>
    <property type="evidence" value="ECO:0007669"/>
    <property type="project" value="UniProtKB-SubCell"/>
</dbReference>
<evidence type="ECO:0000256" key="1">
    <source>
        <dbReference type="ARBA" id="ARBA00004651"/>
    </source>
</evidence>
<feature type="transmembrane region" description="Helical" evidence="7">
    <location>
        <begin position="200"/>
        <end position="221"/>
    </location>
</feature>
<keyword evidence="9" id="KW-1185">Reference proteome</keyword>
<dbReference type="Pfam" id="PF01554">
    <property type="entry name" value="MatE"/>
    <property type="match status" value="2"/>
</dbReference>
<dbReference type="PIRSF" id="PIRSF006603">
    <property type="entry name" value="DinF"/>
    <property type="match status" value="1"/>
</dbReference>
<accession>A0A1M4ZBL5</accession>
<dbReference type="InterPro" id="IPR052031">
    <property type="entry name" value="Membrane_Transporter-Flippase"/>
</dbReference>
<evidence type="ECO:0000313" key="8">
    <source>
        <dbReference type="EMBL" id="SHF15411.1"/>
    </source>
</evidence>
<dbReference type="Proteomes" id="UP000184245">
    <property type="component" value="Unassembled WGS sequence"/>
</dbReference>
<evidence type="ECO:0000256" key="6">
    <source>
        <dbReference type="ARBA" id="ARBA00023136"/>
    </source>
</evidence>
<dbReference type="GO" id="GO:0042910">
    <property type="term" value="F:xenobiotic transmembrane transporter activity"/>
    <property type="evidence" value="ECO:0007669"/>
    <property type="project" value="InterPro"/>
</dbReference>
<comment type="subcellular location">
    <subcellularLocation>
        <location evidence="1">Cell membrane</location>
        <topology evidence="1">Multi-pass membrane protein</topology>
    </subcellularLocation>
</comment>
<dbReference type="GO" id="GO:0015297">
    <property type="term" value="F:antiporter activity"/>
    <property type="evidence" value="ECO:0007669"/>
    <property type="project" value="InterPro"/>
</dbReference>
<evidence type="ECO:0000256" key="2">
    <source>
        <dbReference type="ARBA" id="ARBA00022448"/>
    </source>
</evidence>
<keyword evidence="5 7" id="KW-1133">Transmembrane helix</keyword>
<feature type="transmembrane region" description="Helical" evidence="7">
    <location>
        <begin position="21"/>
        <end position="39"/>
    </location>
</feature>
<feature type="transmembrane region" description="Helical" evidence="7">
    <location>
        <begin position="171"/>
        <end position="194"/>
    </location>
</feature>
<keyword evidence="2" id="KW-0813">Transport</keyword>
<keyword evidence="6 7" id="KW-0472">Membrane</keyword>
<evidence type="ECO:0000256" key="7">
    <source>
        <dbReference type="SAM" id="Phobius"/>
    </source>
</evidence>
<feature type="transmembrane region" description="Helical" evidence="7">
    <location>
        <begin position="98"/>
        <end position="120"/>
    </location>
</feature>
<dbReference type="InterPro" id="IPR002528">
    <property type="entry name" value="MATE_fam"/>
</dbReference>
<feature type="transmembrane region" description="Helical" evidence="7">
    <location>
        <begin position="51"/>
        <end position="77"/>
    </location>
</feature>
<dbReference type="EMBL" id="FQVI01000014">
    <property type="protein sequence ID" value="SHF15411.1"/>
    <property type="molecule type" value="Genomic_DNA"/>
</dbReference>
<organism evidence="8 9">
    <name type="scientific">Lactonifactor longoviformis DSM 17459</name>
    <dbReference type="NCBI Taxonomy" id="1122155"/>
    <lineage>
        <taxon>Bacteria</taxon>
        <taxon>Bacillati</taxon>
        <taxon>Bacillota</taxon>
        <taxon>Clostridia</taxon>
        <taxon>Eubacteriales</taxon>
        <taxon>Clostridiaceae</taxon>
        <taxon>Lactonifactor</taxon>
    </lineage>
</organism>
<dbReference type="AlphaFoldDB" id="A0A1M4ZBL5"/>
<dbReference type="CDD" id="cd13138">
    <property type="entry name" value="MATE_yoeA_like"/>
    <property type="match status" value="1"/>
</dbReference>
<keyword evidence="4 7" id="KW-0812">Transmembrane</keyword>
<protein>
    <submittedName>
        <fullName evidence="8">Putative efflux protein, MATE family</fullName>
    </submittedName>
</protein>
<evidence type="ECO:0000256" key="3">
    <source>
        <dbReference type="ARBA" id="ARBA00022475"/>
    </source>
</evidence>
<keyword evidence="3" id="KW-1003">Cell membrane</keyword>
<dbReference type="PANTHER" id="PTHR43549:SF3">
    <property type="entry name" value="MULTIDRUG RESISTANCE PROTEIN YPNP-RELATED"/>
    <property type="match status" value="1"/>
</dbReference>
<reference evidence="8 9" key="1">
    <citation type="submission" date="2016-11" db="EMBL/GenBank/DDBJ databases">
        <authorList>
            <person name="Jaros S."/>
            <person name="Januszkiewicz K."/>
            <person name="Wedrychowicz H."/>
        </authorList>
    </citation>
    <scope>NUCLEOTIDE SEQUENCE [LARGE SCALE GENOMIC DNA]</scope>
    <source>
        <strain evidence="8 9">DSM 17459</strain>
    </source>
</reference>
<proteinExistence type="predicted"/>
<sequence>MKEKERKSSVRDMTQGSPMRLILGFALPMMLGFLFQQFYNMADTVIVGRFLGVNALAAVGATGSINFFVIGFCMGICNGFAIPVAQKFGAKDEKGLKAYVANSAILAAIFGSAMTVLVVLFCREILEVMNTPADIINGAYDYIIIIFAGIPATILYNMVSGYIRSLGDAKTPVVFLTISSIMNIILDLVCILVLEMGVAGAAWATVVSQGVSGIACLVYMIKHYPVLRLKREDWKLNSHFVGVLCKMGIPMGLQYSITAIGSVILQVAVNSLGAAAVAAVAAGSKMGCFFCCPYDALGATMATYGGQNVGARRLDRIGAGLKSCVLLGAAYSGISLALILFWGKNISYLFVSRGETGIVQDIYQFLVLNAVFYFLLSLVNSIRFLIQGMGYSIFAVTAGVCEMAARTLVAFFLVPVFGYTAICLSNGLAWVAADLFLVPAYFYVIKHLRKMLGIRKGDVL</sequence>
<name>A0A1M4ZBL5_9CLOT</name>
<dbReference type="RefSeq" id="WP_072852613.1">
    <property type="nucleotide sequence ID" value="NZ_FQVI01000014.1"/>
</dbReference>
<feature type="transmembrane region" description="Helical" evidence="7">
    <location>
        <begin position="140"/>
        <end position="159"/>
    </location>
</feature>
<feature type="transmembrane region" description="Helical" evidence="7">
    <location>
        <begin position="419"/>
        <end position="445"/>
    </location>
</feature>
<dbReference type="STRING" id="1122155.SAMN02745158_02713"/>
<evidence type="ECO:0000256" key="4">
    <source>
        <dbReference type="ARBA" id="ARBA00022692"/>
    </source>
</evidence>
<evidence type="ECO:0000256" key="5">
    <source>
        <dbReference type="ARBA" id="ARBA00022989"/>
    </source>
</evidence>
<dbReference type="NCBIfam" id="TIGR00797">
    <property type="entry name" value="matE"/>
    <property type="match status" value="1"/>
</dbReference>
<dbReference type="OrthoDB" id="9776324at2"/>